<evidence type="ECO:0000256" key="1">
    <source>
        <dbReference type="ARBA" id="ARBA00022884"/>
    </source>
</evidence>
<dbReference type="InterPro" id="IPR035920">
    <property type="entry name" value="YhbY-like_sf"/>
</dbReference>
<dbReference type="Gene3D" id="3.30.110.60">
    <property type="entry name" value="YhbY-like"/>
    <property type="match status" value="1"/>
</dbReference>
<dbReference type="InterPro" id="IPR001890">
    <property type="entry name" value="RNA-binding_CRM"/>
</dbReference>
<reference evidence="4" key="2">
    <citation type="journal article" date="2021" name="PeerJ">
        <title>Extensive microbial diversity within the chicken gut microbiome revealed by metagenomics and culture.</title>
        <authorList>
            <person name="Gilroy R."/>
            <person name="Ravi A."/>
            <person name="Getino M."/>
            <person name="Pursley I."/>
            <person name="Horton D.L."/>
            <person name="Alikhan N.F."/>
            <person name="Baker D."/>
            <person name="Gharbi K."/>
            <person name="Hall N."/>
            <person name="Watson M."/>
            <person name="Adriaenssens E.M."/>
            <person name="Foster-Nyarko E."/>
            <person name="Jarju S."/>
            <person name="Secka A."/>
            <person name="Antonio M."/>
            <person name="Oren A."/>
            <person name="Chaudhuri R.R."/>
            <person name="La Ragione R."/>
            <person name="Hildebrand F."/>
            <person name="Pallen M.J."/>
        </authorList>
    </citation>
    <scope>NUCLEOTIDE SEQUENCE</scope>
    <source>
        <strain evidence="4">ChiSxjej1B13-7958</strain>
    </source>
</reference>
<evidence type="ECO:0000313" key="5">
    <source>
        <dbReference type="Proteomes" id="UP000824242"/>
    </source>
</evidence>
<accession>A0A9D1ALZ9</accession>
<evidence type="ECO:0000256" key="2">
    <source>
        <dbReference type="PROSITE-ProRule" id="PRU00626"/>
    </source>
</evidence>
<proteinExistence type="predicted"/>
<dbReference type="SMART" id="SM01103">
    <property type="entry name" value="CRS1_YhbY"/>
    <property type="match status" value="1"/>
</dbReference>
<dbReference type="PANTHER" id="PTHR40065:SF3">
    <property type="entry name" value="RNA-BINDING PROTEIN YHBY"/>
    <property type="match status" value="1"/>
</dbReference>
<dbReference type="PROSITE" id="PS51295">
    <property type="entry name" value="CRM"/>
    <property type="match status" value="1"/>
</dbReference>
<reference evidence="4" key="1">
    <citation type="submission" date="2020-10" db="EMBL/GenBank/DDBJ databases">
        <authorList>
            <person name="Gilroy R."/>
        </authorList>
    </citation>
    <scope>NUCLEOTIDE SEQUENCE</scope>
    <source>
        <strain evidence="4">ChiSxjej1B13-7958</strain>
    </source>
</reference>
<dbReference type="EMBL" id="DVGZ01000029">
    <property type="protein sequence ID" value="HIR46582.1"/>
    <property type="molecule type" value="Genomic_DNA"/>
</dbReference>
<dbReference type="SUPFAM" id="SSF75471">
    <property type="entry name" value="YhbY-like"/>
    <property type="match status" value="1"/>
</dbReference>
<dbReference type="InterPro" id="IPR051925">
    <property type="entry name" value="RNA-binding_domain"/>
</dbReference>
<organism evidence="4 5">
    <name type="scientific">Candidatus Caccousia avicola</name>
    <dbReference type="NCBI Taxonomy" id="2840721"/>
    <lineage>
        <taxon>Bacteria</taxon>
        <taxon>Bacillati</taxon>
        <taxon>Bacillota</taxon>
        <taxon>Clostridia</taxon>
        <taxon>Eubacteriales</taxon>
        <taxon>Oscillospiraceae</taxon>
        <taxon>Oscillospiraceae incertae sedis</taxon>
        <taxon>Candidatus Caccousia</taxon>
    </lineage>
</organism>
<dbReference type="GO" id="GO:0003723">
    <property type="term" value="F:RNA binding"/>
    <property type="evidence" value="ECO:0007669"/>
    <property type="project" value="UniProtKB-UniRule"/>
</dbReference>
<dbReference type="Proteomes" id="UP000824242">
    <property type="component" value="Unassembled WGS sequence"/>
</dbReference>
<dbReference type="AlphaFoldDB" id="A0A9D1ALZ9"/>
<feature type="domain" description="CRM" evidence="3">
    <location>
        <begin position="1"/>
        <end position="97"/>
    </location>
</feature>
<comment type="caution">
    <text evidence="4">The sequence shown here is derived from an EMBL/GenBank/DDBJ whole genome shotgun (WGS) entry which is preliminary data.</text>
</comment>
<keyword evidence="1 2" id="KW-0694">RNA-binding</keyword>
<evidence type="ECO:0000313" key="4">
    <source>
        <dbReference type="EMBL" id="HIR46582.1"/>
    </source>
</evidence>
<sequence>MLTSKQRAYLRSLAVDLDTILMVGKSGMSPELTKQADDALEARELIKGKVLTETSPVSPREAAEELAQATSSEVVQVIGSKFVLFRQKAKESKYQLPRAPRGV</sequence>
<evidence type="ECO:0000259" key="3">
    <source>
        <dbReference type="PROSITE" id="PS51295"/>
    </source>
</evidence>
<gene>
    <name evidence="4" type="ORF">IAB89_02825</name>
</gene>
<dbReference type="Pfam" id="PF01985">
    <property type="entry name" value="CRS1_YhbY"/>
    <property type="match status" value="1"/>
</dbReference>
<name>A0A9D1ALZ9_9FIRM</name>
<dbReference type="PANTHER" id="PTHR40065">
    <property type="entry name" value="RNA-BINDING PROTEIN YHBY"/>
    <property type="match status" value="1"/>
</dbReference>
<protein>
    <submittedName>
        <fullName evidence="4">YhbY family RNA-binding protein</fullName>
    </submittedName>
</protein>